<name>A0ABP0K3Z1_9DINO</name>
<dbReference type="PANTHER" id="PTHR10438">
    <property type="entry name" value="THIOREDOXIN"/>
    <property type="match status" value="1"/>
</dbReference>
<keyword evidence="4" id="KW-1185">Reference proteome</keyword>
<dbReference type="Pfam" id="PF00085">
    <property type="entry name" value="Thioredoxin"/>
    <property type="match status" value="1"/>
</dbReference>
<evidence type="ECO:0000313" key="4">
    <source>
        <dbReference type="Proteomes" id="UP001642464"/>
    </source>
</evidence>
<feature type="chain" id="PRO_5046570076" evidence="1">
    <location>
        <begin position="25"/>
        <end position="602"/>
    </location>
</feature>
<feature type="signal peptide" evidence="1">
    <location>
        <begin position="1"/>
        <end position="24"/>
    </location>
</feature>
<reference evidence="3 4" key="1">
    <citation type="submission" date="2024-02" db="EMBL/GenBank/DDBJ databases">
        <authorList>
            <person name="Chen Y."/>
            <person name="Shah S."/>
            <person name="Dougan E. K."/>
            <person name="Thang M."/>
            <person name="Chan C."/>
        </authorList>
    </citation>
    <scope>NUCLEOTIDE SEQUENCE [LARGE SCALE GENOMIC DNA]</scope>
</reference>
<dbReference type="InterPro" id="IPR013766">
    <property type="entry name" value="Thioredoxin_domain"/>
</dbReference>
<dbReference type="PANTHER" id="PTHR10438:SF468">
    <property type="entry name" value="THIOREDOXIN-1-RELATED"/>
    <property type="match status" value="1"/>
</dbReference>
<dbReference type="Gene3D" id="3.40.30.10">
    <property type="entry name" value="Glutaredoxin"/>
    <property type="match status" value="1"/>
</dbReference>
<dbReference type="InterPro" id="IPR050620">
    <property type="entry name" value="Thioredoxin_H-type-like"/>
</dbReference>
<keyword evidence="1" id="KW-0732">Signal</keyword>
<dbReference type="SUPFAM" id="SSF52833">
    <property type="entry name" value="Thioredoxin-like"/>
    <property type="match status" value="1"/>
</dbReference>
<feature type="domain" description="Thioredoxin" evidence="2">
    <location>
        <begin position="484"/>
        <end position="602"/>
    </location>
</feature>
<organism evidence="3 4">
    <name type="scientific">Durusdinium trenchii</name>
    <dbReference type="NCBI Taxonomy" id="1381693"/>
    <lineage>
        <taxon>Eukaryota</taxon>
        <taxon>Sar</taxon>
        <taxon>Alveolata</taxon>
        <taxon>Dinophyceae</taxon>
        <taxon>Suessiales</taxon>
        <taxon>Symbiodiniaceae</taxon>
        <taxon>Durusdinium</taxon>
    </lineage>
</organism>
<dbReference type="Proteomes" id="UP001642464">
    <property type="component" value="Unassembled WGS sequence"/>
</dbReference>
<evidence type="ECO:0000313" key="3">
    <source>
        <dbReference type="EMBL" id="CAK9021477.1"/>
    </source>
</evidence>
<gene>
    <name evidence="3" type="ORF">SCF082_LOCUS15367</name>
</gene>
<dbReference type="EMBL" id="CAXAMM010009824">
    <property type="protein sequence ID" value="CAK9021477.1"/>
    <property type="molecule type" value="Genomic_DNA"/>
</dbReference>
<proteinExistence type="predicted"/>
<comment type="caution">
    <text evidence="3">The sequence shown here is derived from an EMBL/GenBank/DDBJ whole genome shotgun (WGS) entry which is preliminary data.</text>
</comment>
<evidence type="ECO:0000256" key="1">
    <source>
        <dbReference type="SAM" id="SignalP"/>
    </source>
</evidence>
<evidence type="ECO:0000259" key="2">
    <source>
        <dbReference type="PROSITE" id="PS51352"/>
    </source>
</evidence>
<dbReference type="CDD" id="cd02947">
    <property type="entry name" value="TRX_family"/>
    <property type="match status" value="1"/>
</dbReference>
<sequence>MPHYSASSRAVLLLAFVTWYPACGLESLRNAPKRPRDERSFVSKTLRYEDVTWDPGNRSCWELPAAQAKGFNLERCCYVQENQTWRARQRIRRSWMRKRACGMMMAEFECDDCLTADTQFASGPRQRAGEREGVEYVLMGQIPCLSFHRCCGASALHAGNVVPAAQYAFRAAAWLMVCRGMTTIPPRLFDLKEVLLSLLRQSRRPDAIYLSVPYFYSRSWTPYEHPWWYKFMDPLVRLVRCEQDFRSNTGILCMLQYESAPDTRILVVDDDQLYHPFLLQRMLAISAEIPGAMIGGNCYHRPGIACWKHTKRGMCAVPNLVHTTYGILFQRRFFDAGIFNFDAAAQATGLRERLHGSVAMPPKAWQLGQSSELTLPEARHDNTVSQVTAVREIPDLVGYHHFHFDRQDPHSTAAALDTCTDALSVLWGPSLWPARAREVIAALVAALSTLVASVGWWQADHVYAFVCSGRSLPQWRFVSEPFDQAAFFPAPILTEARLERSHGQGDKLLVVDYYAPWCKNCQKMLRYMQKISQEEKFRHVEFVSVDFDASEELVKSRRVKLLPTMEIYRGQDLKQRWSGSNTKRFLQRLENEVDLPEGQLRA</sequence>
<dbReference type="PROSITE" id="PS51352">
    <property type="entry name" value="THIOREDOXIN_2"/>
    <property type="match status" value="1"/>
</dbReference>
<protein>
    <submittedName>
        <fullName evidence="3">Thioredoxin (Trx)</fullName>
    </submittedName>
</protein>
<accession>A0ABP0K3Z1</accession>
<dbReference type="InterPro" id="IPR036249">
    <property type="entry name" value="Thioredoxin-like_sf"/>
</dbReference>